<keyword evidence="4" id="KW-1185">Reference proteome</keyword>
<dbReference type="SMART" id="SM00028">
    <property type="entry name" value="TPR"/>
    <property type="match status" value="3"/>
</dbReference>
<evidence type="ECO:0000256" key="1">
    <source>
        <dbReference type="PROSITE-ProRule" id="PRU00339"/>
    </source>
</evidence>
<reference evidence="3 4" key="1">
    <citation type="journal article" date="2021" name="J. Hered.">
        <title>A chromosome-level genome assembly of the parasitoid wasp, Cotesia glomerata (Hymenoptera: Braconidae).</title>
        <authorList>
            <person name="Pinto B.J."/>
            <person name="Weis J.J."/>
            <person name="Gamble T."/>
            <person name="Ode P.J."/>
            <person name="Paul R."/>
            <person name="Zaspel J.M."/>
        </authorList>
    </citation>
    <scope>NUCLEOTIDE SEQUENCE [LARGE SCALE GENOMIC DNA]</scope>
    <source>
        <strain evidence="3">CgM1</strain>
    </source>
</reference>
<dbReference type="InterPro" id="IPR019734">
    <property type="entry name" value="TPR_rpt"/>
</dbReference>
<dbReference type="PANTHER" id="PTHR23082:SF0">
    <property type="entry name" value="GENERAL TRANSCRIPTION FACTOR 3C POLYPEPTIDE 3"/>
    <property type="match status" value="1"/>
</dbReference>
<dbReference type="GO" id="GO:0000127">
    <property type="term" value="C:transcription factor TFIIIC complex"/>
    <property type="evidence" value="ECO:0007669"/>
    <property type="project" value="TreeGrafter"/>
</dbReference>
<name>A0AAV7HUU7_COTGL</name>
<dbReference type="InterPro" id="IPR011990">
    <property type="entry name" value="TPR-like_helical_dom_sf"/>
</dbReference>
<dbReference type="PROSITE" id="PS50005">
    <property type="entry name" value="TPR"/>
    <property type="match status" value="1"/>
</dbReference>
<proteinExistence type="predicted"/>
<dbReference type="Gene3D" id="1.25.40.10">
    <property type="entry name" value="Tetratricopeptide repeat domain"/>
    <property type="match status" value="3"/>
</dbReference>
<evidence type="ECO:0008006" key="5">
    <source>
        <dbReference type="Google" id="ProtNLM"/>
    </source>
</evidence>
<dbReference type="SUPFAM" id="SSF48452">
    <property type="entry name" value="TPR-like"/>
    <property type="match status" value="3"/>
</dbReference>
<organism evidence="3 4">
    <name type="scientific">Cotesia glomerata</name>
    <name type="common">Lepidopteran parasitic wasp</name>
    <name type="synonym">Apanteles glomeratus</name>
    <dbReference type="NCBI Taxonomy" id="32391"/>
    <lineage>
        <taxon>Eukaryota</taxon>
        <taxon>Metazoa</taxon>
        <taxon>Ecdysozoa</taxon>
        <taxon>Arthropoda</taxon>
        <taxon>Hexapoda</taxon>
        <taxon>Insecta</taxon>
        <taxon>Pterygota</taxon>
        <taxon>Neoptera</taxon>
        <taxon>Endopterygota</taxon>
        <taxon>Hymenoptera</taxon>
        <taxon>Apocrita</taxon>
        <taxon>Ichneumonoidea</taxon>
        <taxon>Braconidae</taxon>
        <taxon>Microgastrinae</taxon>
        <taxon>Cotesia</taxon>
    </lineage>
</organism>
<evidence type="ECO:0000313" key="4">
    <source>
        <dbReference type="Proteomes" id="UP000826195"/>
    </source>
</evidence>
<dbReference type="EMBL" id="JAHXZJ010002982">
    <property type="protein sequence ID" value="KAH0534286.1"/>
    <property type="molecule type" value="Genomic_DNA"/>
</dbReference>
<feature type="region of interest" description="Disordered" evidence="2">
    <location>
        <begin position="107"/>
        <end position="145"/>
    </location>
</feature>
<comment type="caution">
    <text evidence="3">The sequence shown here is derived from an EMBL/GenBank/DDBJ whole genome shotgun (WGS) entry which is preliminary data.</text>
</comment>
<dbReference type="Proteomes" id="UP000826195">
    <property type="component" value="Unassembled WGS sequence"/>
</dbReference>
<evidence type="ECO:0000256" key="2">
    <source>
        <dbReference type="SAM" id="MobiDB-lite"/>
    </source>
</evidence>
<dbReference type="PANTHER" id="PTHR23082">
    <property type="entry name" value="TRANSCRIPTION INITIATION FACTOR IIIC TFIIIC , POLYPEPTIDE 3-RELATED"/>
    <property type="match status" value="1"/>
</dbReference>
<feature type="compositionally biased region" description="Basic residues" evidence="2">
    <location>
        <begin position="132"/>
        <end position="141"/>
    </location>
</feature>
<feature type="repeat" description="TPR" evidence="1">
    <location>
        <begin position="217"/>
        <end position="250"/>
    </location>
</feature>
<protein>
    <recommendedName>
        <fullName evidence="5">General transcription factor 3C polypeptide 3</fullName>
    </recommendedName>
</protein>
<evidence type="ECO:0000313" key="3">
    <source>
        <dbReference type="EMBL" id="KAH0534286.1"/>
    </source>
</evidence>
<gene>
    <name evidence="3" type="ORF">KQX54_002597</name>
</gene>
<accession>A0AAV7HUU7</accession>
<dbReference type="AlphaFoldDB" id="A0AAV7HUU7"/>
<dbReference type="InterPro" id="IPR039340">
    <property type="entry name" value="Tfc4/TFIIIC-102/Sfc4"/>
</dbReference>
<sequence>MEEWDAKDKTPETEEVMEPAGEIAPVIIEELSQVDALRVDINEFVEATICHLPPDSSNRDEEDNNLVIGTGQASDDDENQAMTPEEEARITRQFLNGEMTFSDFSLLMDRGADGDPQQVADDRKPSMVKEPPRKRRRRNQSRRQQLPTALKGLMGEANLQYARGHNEVAIRMCMEIIREVPSAPEAYQTLSMIYESEDPEKALHFALIAAHLSPKDCDQWINLANKSLQRRDLRQAITCYLKAIASNPKNVALYEAYAKLQLDYNGDEEAYFKAYKKLLKKLDTEDNEVLVHYAKKLAKMYTEKENYLEAANAMDQIFSKCPSRVTYDDVNIYAEFLIKLKKFRRCLDILISHTGIGVKYSDDERKIVESCCLPDDTPIDLKVRFIVTMLELGFTEQVLGHMDALLAYEEAEKFGDLFLDIVDGLMHVQEYTRALKFLELLIRCKNYSMPAVWLRYAECHVGCRQLKEAILAYEIVTKLSPELFDAKVHLATLYKCFKMYDWAINILEQNMEDPNQIIYVDALYMRTTLLYKVERYEEFLQSAQVLFSRHCIKLREKAQVKCLMATTLKIRIENLQKYCLSFGRPLQDTVLTFHESKTPPTDQQEWLIFLKACHVAYKLKKFGVLERICFTGLTSKKFESQIRDLTWLCLLSCIYNNDSFNGHNIIRELVRDTHEQNLWNLLNIVVQKADDTRHNRFIMRLLGRVDAYSYLHILQANNCLVSGTYKYALNDYVSLFKLYPDPLIAMLIGVTFMQMGCQKFATKKHQLVSQALAFLKKYADLRGPEMKQESNYNIGRALHQLGFLSTALNFYKQALEFPEPPHDKIIKENLDLLDIRREAAFNMHLIYLQTGNKELARMYLHEFIVV</sequence>
<feature type="compositionally biased region" description="Basic and acidic residues" evidence="2">
    <location>
        <begin position="120"/>
        <end position="131"/>
    </location>
</feature>
<dbReference type="GO" id="GO:0006383">
    <property type="term" value="P:transcription by RNA polymerase III"/>
    <property type="evidence" value="ECO:0007669"/>
    <property type="project" value="InterPro"/>
</dbReference>
<keyword evidence="1" id="KW-0802">TPR repeat</keyword>